<organism evidence="2 3">
    <name type="scientific">Vanrija pseudolonga</name>
    <dbReference type="NCBI Taxonomy" id="143232"/>
    <lineage>
        <taxon>Eukaryota</taxon>
        <taxon>Fungi</taxon>
        <taxon>Dikarya</taxon>
        <taxon>Basidiomycota</taxon>
        <taxon>Agaricomycotina</taxon>
        <taxon>Tremellomycetes</taxon>
        <taxon>Trichosporonales</taxon>
        <taxon>Trichosporonaceae</taxon>
        <taxon>Vanrija</taxon>
    </lineage>
</organism>
<dbReference type="GO" id="GO:0007034">
    <property type="term" value="P:vacuolar transport"/>
    <property type="evidence" value="ECO:0007669"/>
    <property type="project" value="InterPro"/>
</dbReference>
<evidence type="ECO:0000256" key="1">
    <source>
        <dbReference type="SAM" id="MobiDB-lite"/>
    </source>
</evidence>
<feature type="compositionally biased region" description="Basic and acidic residues" evidence="1">
    <location>
        <begin position="230"/>
        <end position="241"/>
    </location>
</feature>
<name>A0AAF0Y2F7_9TREE</name>
<gene>
    <name evidence="2" type="primary">chmp2a</name>
    <name evidence="2" type="ORF">LOC62_02G002389</name>
</gene>
<proteinExistence type="predicted"/>
<sequence length="241" mass="27319">MNILDTLFGRTVTPAERLRQHQRSLQKAQRELERERNKLEQQEKKTMADIKRNAKQGNMNACKILAKDLVRTRRYMQKFTQMRVQLQAVSLRMQTLRSNEQMASAMKGATRAMGQMNRSLNLPQIQRIMNEFEKESATMDMKEELMSDAVDDAMEDEEEEGEEVESDKILKEVLDEIGLSMNESLASAPTTNPITSEPLLQSRVAVAEGGPGPSAPTPPPNVGGNSADDELQRRLDMLRRD</sequence>
<feature type="compositionally biased region" description="Polar residues" evidence="1">
    <location>
        <begin position="181"/>
        <end position="199"/>
    </location>
</feature>
<evidence type="ECO:0000313" key="2">
    <source>
        <dbReference type="EMBL" id="WOO78850.1"/>
    </source>
</evidence>
<dbReference type="GeneID" id="87805637"/>
<dbReference type="Proteomes" id="UP000827549">
    <property type="component" value="Chromosome 2"/>
</dbReference>
<dbReference type="RefSeq" id="XP_062624882.1">
    <property type="nucleotide sequence ID" value="XM_062768898.1"/>
</dbReference>
<dbReference type="Pfam" id="PF03357">
    <property type="entry name" value="Snf7"/>
    <property type="match status" value="1"/>
</dbReference>
<feature type="region of interest" description="Disordered" evidence="1">
    <location>
        <begin position="18"/>
        <end position="46"/>
    </location>
</feature>
<dbReference type="InterPro" id="IPR005024">
    <property type="entry name" value="Snf7_fam"/>
</dbReference>
<dbReference type="Gene3D" id="6.10.140.1230">
    <property type="match status" value="1"/>
</dbReference>
<evidence type="ECO:0000313" key="3">
    <source>
        <dbReference type="Proteomes" id="UP000827549"/>
    </source>
</evidence>
<protein>
    <submittedName>
        <fullName evidence="2">Charged multivesicular body protein 2a</fullName>
    </submittedName>
</protein>
<feature type="compositionally biased region" description="Basic and acidic residues" evidence="1">
    <location>
        <begin position="28"/>
        <end position="46"/>
    </location>
</feature>
<keyword evidence="3" id="KW-1185">Reference proteome</keyword>
<feature type="region of interest" description="Disordered" evidence="1">
    <location>
        <begin position="181"/>
        <end position="241"/>
    </location>
</feature>
<accession>A0AAF0Y2F7</accession>
<reference evidence="2" key="1">
    <citation type="submission" date="2023-10" db="EMBL/GenBank/DDBJ databases">
        <authorList>
            <person name="Noh H."/>
        </authorList>
    </citation>
    <scope>NUCLEOTIDE SEQUENCE</scope>
    <source>
        <strain evidence="2">DUCC4014</strain>
    </source>
</reference>
<dbReference type="PANTHER" id="PTHR10476">
    <property type="entry name" value="CHARGED MULTIVESICULAR BODY PROTEIN"/>
    <property type="match status" value="1"/>
</dbReference>
<dbReference type="AlphaFoldDB" id="A0AAF0Y2F7"/>
<dbReference type="EMBL" id="CP086715">
    <property type="protein sequence ID" value="WOO78850.1"/>
    <property type="molecule type" value="Genomic_DNA"/>
</dbReference>